<evidence type="ECO:0000256" key="6">
    <source>
        <dbReference type="ARBA" id="ARBA00023242"/>
    </source>
</evidence>
<evidence type="ECO:0000256" key="7">
    <source>
        <dbReference type="SAM" id="Coils"/>
    </source>
</evidence>
<dbReference type="GO" id="GO:1990116">
    <property type="term" value="P:ribosome-associated ubiquitin-dependent protein catabolic process"/>
    <property type="evidence" value="ECO:0007669"/>
    <property type="project" value="TreeGrafter"/>
</dbReference>
<gene>
    <name evidence="11" type="ORF">HOLleu_07857</name>
</gene>
<comment type="caution">
    <text evidence="11">The sequence shown here is derived from an EMBL/GenBank/DDBJ whole genome shotgun (WGS) entry which is preliminary data.</text>
</comment>
<proteinExistence type="inferred from homology"/>
<evidence type="ECO:0000256" key="3">
    <source>
        <dbReference type="ARBA" id="ARBA00008318"/>
    </source>
</evidence>
<evidence type="ECO:0000256" key="8">
    <source>
        <dbReference type="SAM" id="MobiDB-lite"/>
    </source>
</evidence>
<feature type="compositionally biased region" description="Basic and acidic residues" evidence="8">
    <location>
        <begin position="960"/>
        <end position="971"/>
    </location>
</feature>
<evidence type="ECO:0000259" key="9">
    <source>
        <dbReference type="Pfam" id="PF05670"/>
    </source>
</evidence>
<feature type="compositionally biased region" description="Basic residues" evidence="8">
    <location>
        <begin position="810"/>
        <end position="827"/>
    </location>
</feature>
<dbReference type="Pfam" id="PF11923">
    <property type="entry name" value="NFACT-C"/>
    <property type="match status" value="1"/>
</dbReference>
<dbReference type="InterPro" id="IPR021846">
    <property type="entry name" value="NFACT-C"/>
</dbReference>
<feature type="compositionally biased region" description="Basic and acidic residues" evidence="8">
    <location>
        <begin position="939"/>
        <end position="950"/>
    </location>
</feature>
<dbReference type="GO" id="GO:0005737">
    <property type="term" value="C:cytoplasm"/>
    <property type="evidence" value="ECO:0007669"/>
    <property type="project" value="UniProtKB-SubCell"/>
</dbReference>
<dbReference type="PANTHER" id="PTHR15239">
    <property type="entry name" value="NUCLEAR EXPORT MEDIATOR FACTOR NEMF"/>
    <property type="match status" value="1"/>
</dbReference>
<dbReference type="FunFam" id="2.30.310.10:FF:000001">
    <property type="entry name" value="Nuclear export mediator factor Nemf"/>
    <property type="match status" value="1"/>
</dbReference>
<dbReference type="InterPro" id="IPR008532">
    <property type="entry name" value="NFACT_RNA-bd"/>
</dbReference>
<feature type="domain" description="NFACT RNA-binding" evidence="9">
    <location>
        <begin position="505"/>
        <end position="615"/>
    </location>
</feature>
<dbReference type="Gene3D" id="2.30.310.10">
    <property type="entry name" value="ibrinogen binding protein from staphylococcus aureus domain"/>
    <property type="match status" value="1"/>
</dbReference>
<evidence type="ECO:0000256" key="1">
    <source>
        <dbReference type="ARBA" id="ARBA00004123"/>
    </source>
</evidence>
<evidence type="ECO:0000256" key="4">
    <source>
        <dbReference type="ARBA" id="ARBA00022490"/>
    </source>
</evidence>
<dbReference type="EMBL" id="JAIZAY010000003">
    <property type="protein sequence ID" value="KAJ8044952.1"/>
    <property type="molecule type" value="Genomic_DNA"/>
</dbReference>
<dbReference type="Pfam" id="PF05670">
    <property type="entry name" value="NFACT-R_1"/>
    <property type="match status" value="1"/>
</dbReference>
<dbReference type="OrthoDB" id="207084at2759"/>
<keyword evidence="4" id="KW-0963">Cytoplasm</keyword>
<feature type="compositionally biased region" description="Basic and acidic residues" evidence="8">
    <location>
        <begin position="902"/>
        <end position="915"/>
    </location>
</feature>
<dbReference type="Proteomes" id="UP001152320">
    <property type="component" value="Chromosome 3"/>
</dbReference>
<feature type="region of interest" description="Disordered" evidence="8">
    <location>
        <begin position="1128"/>
        <end position="1150"/>
    </location>
</feature>
<feature type="coiled-coil region" evidence="7">
    <location>
        <begin position="460"/>
        <end position="487"/>
    </location>
</feature>
<dbReference type="GO" id="GO:0072344">
    <property type="term" value="P:rescue of stalled ribosome"/>
    <property type="evidence" value="ECO:0007669"/>
    <property type="project" value="TreeGrafter"/>
</dbReference>
<dbReference type="GO" id="GO:0043023">
    <property type="term" value="F:ribosomal large subunit binding"/>
    <property type="evidence" value="ECO:0007669"/>
    <property type="project" value="TreeGrafter"/>
</dbReference>
<dbReference type="Pfam" id="PF05833">
    <property type="entry name" value="NFACT_N"/>
    <property type="match status" value="1"/>
</dbReference>
<feature type="coiled-coil region" evidence="7">
    <location>
        <begin position="314"/>
        <end position="341"/>
    </location>
</feature>
<dbReference type="NCBIfam" id="NF041120">
    <property type="entry name" value="RqcH_arch"/>
    <property type="match status" value="1"/>
</dbReference>
<keyword evidence="12" id="KW-1185">Reference proteome</keyword>
<feature type="compositionally biased region" description="Basic and acidic residues" evidence="8">
    <location>
        <begin position="853"/>
        <end position="874"/>
    </location>
</feature>
<keyword evidence="6" id="KW-0539">Nucleus</keyword>
<feature type="compositionally biased region" description="Basic residues" evidence="8">
    <location>
        <begin position="928"/>
        <end position="938"/>
    </location>
</feature>
<dbReference type="InterPro" id="IPR051608">
    <property type="entry name" value="RQC_Subunit_NEMF"/>
</dbReference>
<feature type="compositionally biased region" description="Acidic residues" evidence="8">
    <location>
        <begin position="833"/>
        <end position="843"/>
    </location>
</feature>
<comment type="similarity">
    <text evidence="3">Belongs to the NEMF family.</text>
</comment>
<dbReference type="AlphaFoldDB" id="A0A9Q1HD22"/>
<evidence type="ECO:0000313" key="12">
    <source>
        <dbReference type="Proteomes" id="UP001152320"/>
    </source>
</evidence>
<feature type="compositionally biased region" description="Acidic residues" evidence="8">
    <location>
        <begin position="695"/>
        <end position="707"/>
    </location>
</feature>
<dbReference type="GO" id="GO:0000049">
    <property type="term" value="F:tRNA binding"/>
    <property type="evidence" value="ECO:0007669"/>
    <property type="project" value="TreeGrafter"/>
</dbReference>
<evidence type="ECO:0000313" key="11">
    <source>
        <dbReference type="EMBL" id="KAJ8044952.1"/>
    </source>
</evidence>
<feature type="compositionally biased region" description="Low complexity" evidence="8">
    <location>
        <begin position="772"/>
        <end position="782"/>
    </location>
</feature>
<accession>A0A9Q1HD22</accession>
<organism evidence="11 12">
    <name type="scientific">Holothuria leucospilota</name>
    <name type="common">Black long sea cucumber</name>
    <name type="synonym">Mertensiothuria leucospilota</name>
    <dbReference type="NCBI Taxonomy" id="206669"/>
    <lineage>
        <taxon>Eukaryota</taxon>
        <taxon>Metazoa</taxon>
        <taxon>Echinodermata</taxon>
        <taxon>Eleutherozoa</taxon>
        <taxon>Echinozoa</taxon>
        <taxon>Holothuroidea</taxon>
        <taxon>Aspidochirotacea</taxon>
        <taxon>Aspidochirotida</taxon>
        <taxon>Holothuriidae</taxon>
        <taxon>Holothuria</taxon>
    </lineage>
</organism>
<feature type="compositionally biased region" description="Basic residues" evidence="8">
    <location>
        <begin position="890"/>
        <end position="901"/>
    </location>
</feature>
<feature type="region of interest" description="Disordered" evidence="8">
    <location>
        <begin position="683"/>
        <end position="992"/>
    </location>
</feature>
<dbReference type="GO" id="GO:0005634">
    <property type="term" value="C:nucleus"/>
    <property type="evidence" value="ECO:0007669"/>
    <property type="project" value="UniProtKB-SubCell"/>
</dbReference>
<reference evidence="11" key="1">
    <citation type="submission" date="2021-10" db="EMBL/GenBank/DDBJ databases">
        <title>Tropical sea cucumber genome reveals ecological adaptation and Cuvierian tubules defense mechanism.</title>
        <authorList>
            <person name="Chen T."/>
        </authorList>
    </citation>
    <scope>NUCLEOTIDE SEQUENCE</scope>
    <source>
        <strain evidence="11">Nanhai2018</strain>
        <tissue evidence="11">Muscle</tissue>
    </source>
</reference>
<sequence length="1150" mass="130707">MKTRFTTIDLRAAVAEIGGRLLGLRVVNVYDINNKTYLIRLAGPDVKEVLLLESGFRVHMTSFDWPKNQMPSNFSMKLRKHIRGRRLENVRQLEMDRAVDLQFGSGEAAYHLLVELYDRGNIALTDYEYTILNVLRARTDNDDVRFAVREKYPLDVARKSEDVPDESKLKEMLKDAKPGQNLKKLLNPQFVFGPALIEHCLLSAGFPSNATLGKEFDLENDIPRLIQALEEAQQYLQASGQPNCKGYIIQKKEKKPSATQEGSENAELLTYAEFHPFLFKQYENGPYIEFDSFTQSLDEFFSKQEGQKLDMKALQKEKEAIKKLDNVKKDQERRINALQKAQTLDHVKGELIEMNLPLVDEAIRVVRSAIANQIDWKEIEEIIKDAQKQGDMVAKAVKSLKLESNHFTMLLQNPYHEFDSDESENEEEEVRSKPMRVDIDLGLSAYANARRYFDLKKHSKKKEQKTVDAAEKAIKSAEKKTKQALKDVAVVTKINKTRKTYWFEKFYWFISSENYLVIAGRDKQQNEIVYKRYLTSGDVYVHADLHGASSVVIKNPSGDAVPPKTLNEAGVMAVCFSVAWDAKVITSAWWVNANQVSKTAPTGEYLTTGSFMVRGKKNYLPPVQLMMGFGFLFKLEDTCIWRHKGERKVWTNADDAMSSVTASSVGDFEDELNLDEVDDEIKTENHETSAQLKDEETEEVNLEDAETLNEREKETVNLGETGKIQIGDDKVEKDEPGRQEDGESSDDDRDADFPDTAIELRHVTGTRSRGVSMLSVSSKASSTNEDEDTIYLGDNEPIRPLEKKEGSVPGRKHLSAKQRREMKRKKKQGAESREDEEERDKDEDGTRVIAGEEEGKTVKLEEEERLQDMPEDQHSQYLEESSTQSAPLKRGQKHKMKKMKQKYRDQDEEERRLKMEILASSGAPKDNKNKKGKKGKQKIKSDNKSEEKKLPQQKHQQLMVKREAEPKEEPGGRVTDQVTKGEESSIGEVVTQGIEDINLEDVREESKRGVESVEVKHAWKDKNAVDEGLSEDEMTGVEESHFTQESASIIDSLTGCPHEDDLLLFAIPVCAPYSAMQNYKYKVKVTPGTGKKGRAAKVALNMFQMSRDCSAREKDLLKSCKDVDMSRNMPGKVKISAPNLQRAKKTGKSK</sequence>
<dbReference type="PANTHER" id="PTHR15239:SF6">
    <property type="entry name" value="RIBOSOME QUALITY CONTROL COMPLEX SUBUNIT NEMF"/>
    <property type="match status" value="1"/>
</dbReference>
<feature type="compositionally biased region" description="Basic and acidic residues" evidence="8">
    <location>
        <begin position="796"/>
        <end position="806"/>
    </location>
</feature>
<evidence type="ECO:0000259" key="10">
    <source>
        <dbReference type="Pfam" id="PF11923"/>
    </source>
</evidence>
<protein>
    <submittedName>
        <fullName evidence="11">Nuclear export mediator factor Nemf</fullName>
    </submittedName>
</protein>
<evidence type="ECO:0000256" key="5">
    <source>
        <dbReference type="ARBA" id="ARBA00023054"/>
    </source>
</evidence>
<feature type="domain" description="NFACT protein C-terminal" evidence="10">
    <location>
        <begin position="1044"/>
        <end position="1136"/>
    </location>
</feature>
<feature type="compositionally biased region" description="Polar residues" evidence="8">
    <location>
        <begin position="875"/>
        <end position="886"/>
    </location>
</feature>
<keyword evidence="5 7" id="KW-0175">Coiled coil</keyword>
<comment type="subcellular location">
    <subcellularLocation>
        <location evidence="2">Cytoplasm</location>
    </subcellularLocation>
    <subcellularLocation>
        <location evidence="1">Nucleus</location>
    </subcellularLocation>
</comment>
<feature type="compositionally biased region" description="Basic and acidic residues" evidence="8">
    <location>
        <begin position="726"/>
        <end position="741"/>
    </location>
</feature>
<evidence type="ECO:0000256" key="2">
    <source>
        <dbReference type="ARBA" id="ARBA00004496"/>
    </source>
</evidence>
<dbReference type="GO" id="GO:1990112">
    <property type="term" value="C:RQC complex"/>
    <property type="evidence" value="ECO:0007669"/>
    <property type="project" value="TreeGrafter"/>
</dbReference>
<name>A0A9Q1HD22_HOLLE</name>